<keyword evidence="3" id="KW-1185">Reference proteome</keyword>
<evidence type="ECO:0000313" key="3">
    <source>
        <dbReference type="Proteomes" id="UP000049979"/>
    </source>
</evidence>
<reference evidence="1" key="1">
    <citation type="submission" date="2015-05" db="EMBL/GenBank/DDBJ databases">
        <authorList>
            <person name="Wang D.B."/>
            <person name="Wang M."/>
        </authorList>
    </citation>
    <scope>NUCLEOTIDE SEQUENCE [LARGE SCALE GENOMIC DNA]</scope>
    <source>
        <strain evidence="1">M72</strain>
    </source>
</reference>
<dbReference type="SUPFAM" id="SSF143880">
    <property type="entry name" value="NE0471 N-terminal domain-like"/>
    <property type="match status" value="1"/>
</dbReference>
<dbReference type="Pfam" id="PF10387">
    <property type="entry name" value="DUF2442"/>
    <property type="match status" value="1"/>
</dbReference>
<evidence type="ECO:0000313" key="2">
    <source>
        <dbReference type="EMBL" id="CUM69544.1"/>
    </source>
</evidence>
<dbReference type="EMBL" id="CYXV01000001">
    <property type="protein sequence ID" value="CUM69544.1"/>
    <property type="molecule type" value="Genomic_DNA"/>
</dbReference>
<evidence type="ECO:0000313" key="4">
    <source>
        <dbReference type="Proteomes" id="UP000095495"/>
    </source>
</evidence>
<dbReference type="OrthoDB" id="1666234at2"/>
<dbReference type="InterPro" id="IPR036782">
    <property type="entry name" value="NE0471-like_N"/>
</dbReference>
<organism evidence="1 3">
    <name type="scientific">Roseburia faecis</name>
    <dbReference type="NCBI Taxonomy" id="301302"/>
    <lineage>
        <taxon>Bacteria</taxon>
        <taxon>Bacillati</taxon>
        <taxon>Bacillota</taxon>
        <taxon>Clostridia</taxon>
        <taxon>Lachnospirales</taxon>
        <taxon>Lachnospiraceae</taxon>
        <taxon>Roseburia</taxon>
    </lineage>
</organism>
<protein>
    <submittedName>
        <fullName evidence="2">Protein of uncharacterized function (DUF2442)</fullName>
    </submittedName>
</protein>
<dbReference type="Proteomes" id="UP000095495">
    <property type="component" value="Unassembled WGS sequence"/>
</dbReference>
<evidence type="ECO:0000313" key="1">
    <source>
        <dbReference type="EMBL" id="CRL34076.1"/>
    </source>
</evidence>
<dbReference type="Proteomes" id="UP000049979">
    <property type="component" value="Unassembled WGS sequence"/>
</dbReference>
<dbReference type="Gene3D" id="3.30.2020.10">
    <property type="entry name" value="NE0471-like N-terminal domain"/>
    <property type="match status" value="1"/>
</dbReference>
<gene>
    <name evidence="2" type="ORF">ERS852420_00056</name>
    <name evidence="1" type="ORF">M72_03871</name>
</gene>
<dbReference type="InterPro" id="IPR018841">
    <property type="entry name" value="DUF2442"/>
</dbReference>
<dbReference type="STRING" id="301302.ERS852420_00056"/>
<reference evidence="3" key="2">
    <citation type="submission" date="2015-05" db="EMBL/GenBank/DDBJ databases">
        <authorList>
            <consortium name="Pathogen Informatics"/>
        </authorList>
    </citation>
    <scope>NUCLEOTIDE SEQUENCE [LARGE SCALE GENOMIC DNA]</scope>
    <source>
        <strain evidence="2 4">2789STDY5608863</strain>
        <strain evidence="3">M72</strain>
    </source>
</reference>
<name>A0A0M6WDE8_9FIRM</name>
<proteinExistence type="predicted"/>
<dbReference type="AlphaFoldDB" id="A0A0M6WDE8"/>
<dbReference type="EMBL" id="CVRR01000005">
    <property type="protein sequence ID" value="CRL34076.1"/>
    <property type="molecule type" value="Genomic_DNA"/>
</dbReference>
<sequence>MFPEVVQVIPRKDYTVYVYFEDGKIVCYDMKNMLDKEVFKPLRDISVFIDTCTIMNDTLAWDIGGNRDACKCIDIDPDTLYELPYCKEQIV</sequence>
<dbReference type="RefSeq" id="WP_055067094.1">
    <property type="nucleotide sequence ID" value="NZ_CP173697.1"/>
</dbReference>
<accession>A0A0M6WDE8</accession>